<dbReference type="EMBL" id="BRXZ01001237">
    <property type="protein sequence ID" value="GMH66183.1"/>
    <property type="molecule type" value="Genomic_DNA"/>
</dbReference>
<gene>
    <name evidence="7" type="ORF">TrRE_jg5823</name>
</gene>
<feature type="region of interest" description="Disordered" evidence="5">
    <location>
        <begin position="232"/>
        <end position="264"/>
    </location>
</feature>
<dbReference type="PANTHER" id="PTHR45969:SF69">
    <property type="entry name" value="FINGER DOMAIN PROTEIN, PUTATIVE (AFU_ORTHOLOGUE AFUA_3G12190)-RELATED"/>
    <property type="match status" value="1"/>
</dbReference>
<dbReference type="SMART" id="SM00184">
    <property type="entry name" value="RING"/>
    <property type="match status" value="1"/>
</dbReference>
<evidence type="ECO:0000256" key="1">
    <source>
        <dbReference type="ARBA" id="ARBA00022723"/>
    </source>
</evidence>
<feature type="region of interest" description="Disordered" evidence="5">
    <location>
        <begin position="70"/>
        <end position="125"/>
    </location>
</feature>
<dbReference type="InterPro" id="IPR001841">
    <property type="entry name" value="Znf_RING"/>
</dbReference>
<feature type="region of interest" description="Disordered" evidence="5">
    <location>
        <begin position="1"/>
        <end position="55"/>
    </location>
</feature>
<comment type="caution">
    <text evidence="7">The sequence shown here is derived from an EMBL/GenBank/DDBJ whole genome shotgun (WGS) entry which is preliminary data.</text>
</comment>
<dbReference type="AlphaFoldDB" id="A0A9W7E596"/>
<dbReference type="InterPro" id="IPR013083">
    <property type="entry name" value="Znf_RING/FYVE/PHD"/>
</dbReference>
<sequence length="264" mass="28816">MQDLEEILSDDSIYGNRTEINISPTGSPGGTGRGARRVVSGMPNTRHFTGASSYPMDSFVDPNSDYFVFGAETDSEGDSEVAGGDFTYETGDYDTGTHGGESEEDEDEDEDEEEEDEEDTGDNWTDDMVRLEWEVYLQDKGGVGWESSRSGWLSDCIVRRGGLRLEGVGGVDDVLRGDCEVVEGGGDDCIICLCGFEAGGRVELGCGHGFHRACLRKWLYRSRQCPTCRRGAVRGGRGGCRKGGRERSKRGKEQGKEEGKEEVA</sequence>
<feature type="compositionally biased region" description="Polar residues" evidence="5">
    <location>
        <begin position="42"/>
        <end position="52"/>
    </location>
</feature>
<evidence type="ECO:0000259" key="6">
    <source>
        <dbReference type="PROSITE" id="PS50089"/>
    </source>
</evidence>
<keyword evidence="8" id="KW-1185">Reference proteome</keyword>
<dbReference type="Proteomes" id="UP001165082">
    <property type="component" value="Unassembled WGS sequence"/>
</dbReference>
<dbReference type="Pfam" id="PF13639">
    <property type="entry name" value="zf-RING_2"/>
    <property type="match status" value="1"/>
</dbReference>
<dbReference type="InterPro" id="IPR011016">
    <property type="entry name" value="Znf_RING-CH"/>
</dbReference>
<dbReference type="GO" id="GO:0008270">
    <property type="term" value="F:zinc ion binding"/>
    <property type="evidence" value="ECO:0007669"/>
    <property type="project" value="UniProtKB-KW"/>
</dbReference>
<dbReference type="PANTHER" id="PTHR45969">
    <property type="entry name" value="RING ZINC FINGER PROTEIN-RELATED"/>
    <property type="match status" value="1"/>
</dbReference>
<protein>
    <recommendedName>
        <fullName evidence="6">RING-type domain-containing protein</fullName>
    </recommendedName>
</protein>
<dbReference type="SUPFAM" id="SSF57850">
    <property type="entry name" value="RING/U-box"/>
    <property type="match status" value="1"/>
</dbReference>
<dbReference type="GO" id="GO:0016567">
    <property type="term" value="P:protein ubiquitination"/>
    <property type="evidence" value="ECO:0007669"/>
    <property type="project" value="TreeGrafter"/>
</dbReference>
<evidence type="ECO:0000313" key="7">
    <source>
        <dbReference type="EMBL" id="GMH66183.1"/>
    </source>
</evidence>
<accession>A0A9W7E596</accession>
<reference evidence="7" key="1">
    <citation type="submission" date="2022-07" db="EMBL/GenBank/DDBJ databases">
        <title>Genome analysis of Parmales, a sister group of diatoms, reveals the evolutionary specialization of diatoms from phago-mixotrophs to photoautotrophs.</title>
        <authorList>
            <person name="Ban H."/>
            <person name="Sato S."/>
            <person name="Yoshikawa S."/>
            <person name="Kazumasa Y."/>
            <person name="Nakamura Y."/>
            <person name="Ichinomiya M."/>
            <person name="Saitoh K."/>
            <person name="Sato N."/>
            <person name="Blanc-Mathieu R."/>
            <person name="Endo H."/>
            <person name="Kuwata A."/>
            <person name="Ogata H."/>
        </authorList>
    </citation>
    <scope>NUCLEOTIDE SEQUENCE</scope>
</reference>
<evidence type="ECO:0000256" key="3">
    <source>
        <dbReference type="ARBA" id="ARBA00022833"/>
    </source>
</evidence>
<dbReference type="OrthoDB" id="8062037at2759"/>
<dbReference type="GO" id="GO:0061630">
    <property type="term" value="F:ubiquitin protein ligase activity"/>
    <property type="evidence" value="ECO:0007669"/>
    <property type="project" value="TreeGrafter"/>
</dbReference>
<name>A0A9W7E596_9STRA</name>
<dbReference type="SMART" id="SM00744">
    <property type="entry name" value="RINGv"/>
    <property type="match status" value="1"/>
</dbReference>
<evidence type="ECO:0000256" key="4">
    <source>
        <dbReference type="PROSITE-ProRule" id="PRU00175"/>
    </source>
</evidence>
<evidence type="ECO:0000256" key="5">
    <source>
        <dbReference type="SAM" id="MobiDB-lite"/>
    </source>
</evidence>
<keyword evidence="1" id="KW-0479">Metal-binding</keyword>
<evidence type="ECO:0000256" key="2">
    <source>
        <dbReference type="ARBA" id="ARBA00022771"/>
    </source>
</evidence>
<dbReference type="PROSITE" id="PS50089">
    <property type="entry name" value="ZF_RING_2"/>
    <property type="match status" value="1"/>
</dbReference>
<feature type="compositionally biased region" description="Basic and acidic residues" evidence="5">
    <location>
        <begin position="243"/>
        <end position="264"/>
    </location>
</feature>
<keyword evidence="2 4" id="KW-0863">Zinc-finger</keyword>
<evidence type="ECO:0000313" key="8">
    <source>
        <dbReference type="Proteomes" id="UP001165082"/>
    </source>
</evidence>
<feature type="compositionally biased region" description="Acidic residues" evidence="5">
    <location>
        <begin position="102"/>
        <end position="125"/>
    </location>
</feature>
<keyword evidence="3" id="KW-0862">Zinc</keyword>
<feature type="domain" description="RING-type" evidence="6">
    <location>
        <begin position="189"/>
        <end position="229"/>
    </location>
</feature>
<dbReference type="CDD" id="cd16448">
    <property type="entry name" value="RING-H2"/>
    <property type="match status" value="1"/>
</dbReference>
<proteinExistence type="predicted"/>
<organism evidence="7 8">
    <name type="scientific">Triparma retinervis</name>
    <dbReference type="NCBI Taxonomy" id="2557542"/>
    <lineage>
        <taxon>Eukaryota</taxon>
        <taxon>Sar</taxon>
        <taxon>Stramenopiles</taxon>
        <taxon>Ochrophyta</taxon>
        <taxon>Bolidophyceae</taxon>
        <taxon>Parmales</taxon>
        <taxon>Triparmaceae</taxon>
        <taxon>Triparma</taxon>
    </lineage>
</organism>
<dbReference type="Gene3D" id="3.30.40.10">
    <property type="entry name" value="Zinc/RING finger domain, C3HC4 (zinc finger)"/>
    <property type="match status" value="1"/>
</dbReference>